<name>A0A4R5C203_9ACTN</name>
<accession>A0A4R5C203</accession>
<dbReference type="OrthoDB" id="3444687at2"/>
<dbReference type="Proteomes" id="UP000294513">
    <property type="component" value="Unassembled WGS sequence"/>
</dbReference>
<protein>
    <submittedName>
        <fullName evidence="1">Uncharacterized protein</fullName>
    </submittedName>
</protein>
<gene>
    <name evidence="1" type="ORF">E1298_08820</name>
</gene>
<evidence type="ECO:0000313" key="1">
    <source>
        <dbReference type="EMBL" id="TDD93631.1"/>
    </source>
</evidence>
<evidence type="ECO:0000313" key="2">
    <source>
        <dbReference type="Proteomes" id="UP000294513"/>
    </source>
</evidence>
<organism evidence="1 2">
    <name type="scientific">Actinomadura rubrisoli</name>
    <dbReference type="NCBI Taxonomy" id="2530368"/>
    <lineage>
        <taxon>Bacteria</taxon>
        <taxon>Bacillati</taxon>
        <taxon>Actinomycetota</taxon>
        <taxon>Actinomycetes</taxon>
        <taxon>Streptosporangiales</taxon>
        <taxon>Thermomonosporaceae</taxon>
        <taxon>Actinomadura</taxon>
    </lineage>
</organism>
<proteinExistence type="predicted"/>
<dbReference type="AlphaFoldDB" id="A0A4R5C203"/>
<reference evidence="1 2" key="1">
    <citation type="submission" date="2019-03" db="EMBL/GenBank/DDBJ databases">
        <title>Draft genome sequences of novel Actinobacteria.</title>
        <authorList>
            <person name="Sahin N."/>
            <person name="Ay H."/>
            <person name="Saygin H."/>
        </authorList>
    </citation>
    <scope>NUCLEOTIDE SEQUENCE [LARGE SCALE GENOMIC DNA]</scope>
    <source>
        <strain evidence="1 2">H3C3</strain>
    </source>
</reference>
<dbReference type="EMBL" id="SMKU01000028">
    <property type="protein sequence ID" value="TDD93631.1"/>
    <property type="molecule type" value="Genomic_DNA"/>
</dbReference>
<comment type="caution">
    <text evidence="1">The sequence shown here is derived from an EMBL/GenBank/DDBJ whole genome shotgun (WGS) entry which is preliminary data.</text>
</comment>
<keyword evidence="2" id="KW-1185">Reference proteome</keyword>
<sequence>MAGGTPVWSEKNGSYVASRPSWKAPAEQIGTTRAVVRAAGPDGVALMPIAFMRIVPMLSADVHAVSPNHHYLSLVPAPPEFIEDRRLLNAAVRGPRSRKPGLEEFRRALGRVGVTVACTLPWDRRGIALLDAAGWTERKRIRMLVCSFPPKG</sequence>